<evidence type="ECO:0000256" key="3">
    <source>
        <dbReference type="SAM" id="MobiDB-lite"/>
    </source>
</evidence>
<dbReference type="PROSITE" id="PS50001">
    <property type="entry name" value="SH2"/>
    <property type="match status" value="1"/>
</dbReference>
<keyword evidence="6" id="KW-1185">Reference proteome</keyword>
<dbReference type="STRING" id="623744.A0A553QZ29"/>
<keyword evidence="1 2" id="KW-0727">SH2 domain</keyword>
<feature type="compositionally biased region" description="Pro residues" evidence="3">
    <location>
        <begin position="267"/>
        <end position="280"/>
    </location>
</feature>
<dbReference type="PANTHER" id="PTHR16186">
    <property type="entry name" value="SIGNAL-TRANSDUCING ADAPTOR PROTEIN-RELATED"/>
    <property type="match status" value="1"/>
</dbReference>
<comment type="caution">
    <text evidence="5">The sequence shown here is derived from an EMBL/GenBank/DDBJ whole genome shotgun (WGS) entry which is preliminary data.</text>
</comment>
<dbReference type="OrthoDB" id="6086001at2759"/>
<dbReference type="InterPro" id="IPR011993">
    <property type="entry name" value="PH-like_dom_sf"/>
</dbReference>
<sequence length="377" mass="42189">MAATNRCRRARSQLTSCYYEGFLEKKSIKDKMGRKLWASLCGDSLFFFNKPKDSVYIDKLELSDLMSVSDDHGRERNLNAAGFTMHMKKEDIKMILSVPLSLNLLPGQIHMMKEIIDKEKRRQQVVASPPAPQSYDPYVCVVPEMPLCFHYVSRIEAEILLEKNSSEGNLLLRPGHDGTSFALTTRQEINGSVFKHYRVSRKHEGGFTIDLESPITCATLQDVVNRMVEKAGGVFVPLEVEDHYAKNISIVKENEENGELTEHCPKPMAPSSPPAPPPKPVGKSQRSSSEPTTSENQYLNTSDARNYDEIDEGAFALPTAKPRPPESERKALFPPGYKNIRSNSLSGTSKPTPNLGQQYVVMNELAQVISSRRAGQE</sequence>
<dbReference type="AlphaFoldDB" id="A0A553QZ29"/>
<feature type="compositionally biased region" description="Polar residues" evidence="3">
    <location>
        <begin position="340"/>
        <end position="355"/>
    </location>
</feature>
<evidence type="ECO:0000313" key="6">
    <source>
        <dbReference type="Proteomes" id="UP000316079"/>
    </source>
</evidence>
<evidence type="ECO:0000256" key="1">
    <source>
        <dbReference type="ARBA" id="ARBA00022999"/>
    </source>
</evidence>
<feature type="compositionally biased region" description="Basic and acidic residues" evidence="3">
    <location>
        <begin position="254"/>
        <end position="265"/>
    </location>
</feature>
<evidence type="ECO:0000313" key="5">
    <source>
        <dbReference type="EMBL" id="TRY95215.1"/>
    </source>
</evidence>
<dbReference type="Proteomes" id="UP000316079">
    <property type="component" value="Unassembled WGS sequence"/>
</dbReference>
<proteinExistence type="predicted"/>
<dbReference type="GO" id="GO:0035591">
    <property type="term" value="F:signaling adaptor activity"/>
    <property type="evidence" value="ECO:0007669"/>
    <property type="project" value="InterPro"/>
</dbReference>
<dbReference type="SUPFAM" id="SSF50729">
    <property type="entry name" value="PH domain-like"/>
    <property type="match status" value="1"/>
</dbReference>
<feature type="domain" description="SH2" evidence="4">
    <location>
        <begin position="147"/>
        <end position="242"/>
    </location>
</feature>
<reference evidence="5 6" key="1">
    <citation type="journal article" date="2019" name="Sci. Data">
        <title>Hybrid genome assembly and annotation of Danionella translucida.</title>
        <authorList>
            <person name="Kadobianskyi M."/>
            <person name="Schulze L."/>
            <person name="Schuelke M."/>
            <person name="Judkewitz B."/>
        </authorList>
    </citation>
    <scope>NUCLEOTIDE SEQUENCE [LARGE SCALE GENOMIC DNA]</scope>
    <source>
        <strain evidence="5 6">Bolton</strain>
    </source>
</reference>
<dbReference type="InterPro" id="IPR036860">
    <property type="entry name" value="SH2_dom_sf"/>
</dbReference>
<dbReference type="SUPFAM" id="SSF55550">
    <property type="entry name" value="SH2 domain"/>
    <property type="match status" value="1"/>
</dbReference>
<dbReference type="InterPro" id="IPR000980">
    <property type="entry name" value="SH2"/>
</dbReference>
<accession>A0A553QZ29</accession>
<organism evidence="5 6">
    <name type="scientific">Danionella cerebrum</name>
    <dbReference type="NCBI Taxonomy" id="2873325"/>
    <lineage>
        <taxon>Eukaryota</taxon>
        <taxon>Metazoa</taxon>
        <taxon>Chordata</taxon>
        <taxon>Craniata</taxon>
        <taxon>Vertebrata</taxon>
        <taxon>Euteleostomi</taxon>
        <taxon>Actinopterygii</taxon>
        <taxon>Neopterygii</taxon>
        <taxon>Teleostei</taxon>
        <taxon>Ostariophysi</taxon>
        <taxon>Cypriniformes</taxon>
        <taxon>Danionidae</taxon>
        <taxon>Danioninae</taxon>
        <taxon>Danionella</taxon>
    </lineage>
</organism>
<feature type="region of interest" description="Disordered" evidence="3">
    <location>
        <begin position="254"/>
        <end position="355"/>
    </location>
</feature>
<dbReference type="PANTHER" id="PTHR16186:SF11">
    <property type="entry name" value="SIGNAL-TRANSDUCING ADAPTOR PROTEIN 2"/>
    <property type="match status" value="1"/>
</dbReference>
<gene>
    <name evidence="5" type="ORF">DNTS_010026</name>
</gene>
<evidence type="ECO:0000259" key="4">
    <source>
        <dbReference type="PROSITE" id="PS50001"/>
    </source>
</evidence>
<dbReference type="EMBL" id="SRMA01025397">
    <property type="protein sequence ID" value="TRY95215.1"/>
    <property type="molecule type" value="Genomic_DNA"/>
</dbReference>
<feature type="compositionally biased region" description="Polar residues" evidence="3">
    <location>
        <begin position="284"/>
        <end position="304"/>
    </location>
</feature>
<dbReference type="Gene3D" id="2.30.29.30">
    <property type="entry name" value="Pleckstrin-homology domain (PH domain)/Phosphotyrosine-binding domain (PTB)"/>
    <property type="match status" value="1"/>
</dbReference>
<dbReference type="Pfam" id="PF00017">
    <property type="entry name" value="SH2"/>
    <property type="match status" value="1"/>
</dbReference>
<protein>
    <recommendedName>
        <fullName evidence="4">SH2 domain-containing protein</fullName>
    </recommendedName>
</protein>
<dbReference type="InterPro" id="IPR039111">
    <property type="entry name" value="STAP1/STAP2"/>
</dbReference>
<dbReference type="Gene3D" id="3.30.505.10">
    <property type="entry name" value="SH2 domain"/>
    <property type="match status" value="1"/>
</dbReference>
<name>A0A553QZ29_9TELE</name>
<evidence type="ECO:0000256" key="2">
    <source>
        <dbReference type="PROSITE-ProRule" id="PRU00191"/>
    </source>
</evidence>